<feature type="domain" description="Putative zinc-finger" evidence="1">
    <location>
        <begin position="4"/>
        <end position="37"/>
    </location>
</feature>
<dbReference type="InterPro" id="IPR027383">
    <property type="entry name" value="Znf_put"/>
</dbReference>
<dbReference type="EMBL" id="LOHS01000174">
    <property type="protein sequence ID" value="OAH09845.1"/>
    <property type="molecule type" value="Genomic_DNA"/>
</dbReference>
<gene>
    <name evidence="2" type="ORF">STSP_68440</name>
</gene>
<evidence type="ECO:0000313" key="3">
    <source>
        <dbReference type="Proteomes" id="UP000077381"/>
    </source>
</evidence>
<organism evidence="2 3">
    <name type="scientific">Streptomyces jeddahensis</name>
    <dbReference type="NCBI Taxonomy" id="1716141"/>
    <lineage>
        <taxon>Bacteria</taxon>
        <taxon>Bacillati</taxon>
        <taxon>Actinomycetota</taxon>
        <taxon>Actinomycetes</taxon>
        <taxon>Kitasatosporales</taxon>
        <taxon>Streptomycetaceae</taxon>
        <taxon>Streptomyces</taxon>
    </lineage>
</organism>
<sequence>MITCSDAVKQLWEYLDATVGQGEREAMEEHLSLCRRCCGELEFAVELRRLLAASGRSDIPDDVMRRLNQALKELD</sequence>
<dbReference type="Pfam" id="PF13490">
    <property type="entry name" value="zf-HC2"/>
    <property type="match status" value="1"/>
</dbReference>
<dbReference type="Proteomes" id="UP000077381">
    <property type="component" value="Unassembled WGS sequence"/>
</dbReference>
<comment type="caution">
    <text evidence="2">The sequence shown here is derived from an EMBL/GenBank/DDBJ whole genome shotgun (WGS) entry which is preliminary data.</text>
</comment>
<dbReference type="AlphaFoldDB" id="A0A177HFV1"/>
<evidence type="ECO:0000259" key="1">
    <source>
        <dbReference type="Pfam" id="PF13490"/>
    </source>
</evidence>
<dbReference type="RefSeq" id="WP_078067714.1">
    <property type="nucleotide sequence ID" value="NZ_LOHS01000174.1"/>
</dbReference>
<evidence type="ECO:0000313" key="2">
    <source>
        <dbReference type="EMBL" id="OAH09845.1"/>
    </source>
</evidence>
<dbReference type="STRING" id="1716141.STSP_68440"/>
<protein>
    <recommendedName>
        <fullName evidence="1">Putative zinc-finger domain-containing protein</fullName>
    </recommendedName>
</protein>
<dbReference type="PATRIC" id="fig|1716141.3.peg.7240"/>
<dbReference type="OrthoDB" id="153510at2"/>
<accession>A0A177HFV1</accession>
<name>A0A177HFV1_9ACTN</name>
<proteinExistence type="predicted"/>
<keyword evidence="3" id="KW-1185">Reference proteome</keyword>
<reference evidence="2 3" key="1">
    <citation type="submission" date="2015-12" db="EMBL/GenBank/DDBJ databases">
        <title>Genome sequence of Streptomyces sp. G25.</title>
        <authorList>
            <person name="Poehlein A."/>
            <person name="Roettig A."/>
            <person name="Hiessl S."/>
            <person name="Hauschild P."/>
            <person name="Schauer J."/>
            <person name="Madkour M.H."/>
            <person name="Al-Ansari A.M."/>
            <person name="Almakishah N.H."/>
            <person name="Steinbuechel A."/>
            <person name="Daniel R."/>
        </authorList>
    </citation>
    <scope>NUCLEOTIDE SEQUENCE [LARGE SCALE GENOMIC DNA]</scope>
    <source>
        <strain evidence="3">G25(2015)</strain>
    </source>
</reference>